<keyword evidence="6 7" id="KW-0472">Membrane</keyword>
<protein>
    <submittedName>
        <fullName evidence="9">Carbohydrate ABC transporter membrane protein 2 (CUT1 family)</fullName>
    </submittedName>
</protein>
<keyword evidence="5 7" id="KW-1133">Transmembrane helix</keyword>
<dbReference type="CDD" id="cd06261">
    <property type="entry name" value="TM_PBP2"/>
    <property type="match status" value="1"/>
</dbReference>
<feature type="transmembrane region" description="Helical" evidence="7">
    <location>
        <begin position="141"/>
        <end position="161"/>
    </location>
</feature>
<evidence type="ECO:0000256" key="6">
    <source>
        <dbReference type="ARBA" id="ARBA00023136"/>
    </source>
</evidence>
<feature type="transmembrane region" description="Helical" evidence="7">
    <location>
        <begin position="182"/>
        <end position="207"/>
    </location>
</feature>
<evidence type="ECO:0000256" key="5">
    <source>
        <dbReference type="ARBA" id="ARBA00022989"/>
    </source>
</evidence>
<comment type="caution">
    <text evidence="9">The sequence shown here is derived from an EMBL/GenBank/DDBJ whole genome shotgun (WGS) entry which is preliminary data.</text>
</comment>
<dbReference type="Proteomes" id="UP000245412">
    <property type="component" value="Unassembled WGS sequence"/>
</dbReference>
<dbReference type="AlphaFoldDB" id="A0AB73SZD6"/>
<keyword evidence="10" id="KW-1185">Reference proteome</keyword>
<accession>A0AB73SZD6</accession>
<feature type="transmembrane region" description="Helical" evidence="7">
    <location>
        <begin position="240"/>
        <end position="261"/>
    </location>
</feature>
<sequence length="276" mass="31118">MKKRQIKYLMGDIIGCLMTVLIFIIPFIFMLLTSLKDRKEANLLSLSLPSEIHLENYIQVFQENDYQILRAFKNSILLAGISVALLIVVCSMGGYFLQRRHDRLSGILNKLVMTGLMMPAAILPTIWVLQKLGIYKTMTGMILVEAALSIPFTVMLYIGYMSNIPTELEEAGFIDGCSPMRLFGKIIFPLLKPITATVIILDAVTIFNDFTNPLYFLPGRENVTVQLTIYNFMGKYQSSYNLLFADVILITVPMLILFLFFNKRIVDGMVAGAVKG</sequence>
<dbReference type="PANTHER" id="PTHR43744:SF8">
    <property type="entry name" value="SN-GLYCEROL-3-PHOSPHATE TRANSPORT SYSTEM PERMEASE PROTEIN UGPE"/>
    <property type="match status" value="1"/>
</dbReference>
<feature type="domain" description="ABC transmembrane type-1" evidence="8">
    <location>
        <begin position="72"/>
        <end position="261"/>
    </location>
</feature>
<keyword evidence="4 7" id="KW-0812">Transmembrane</keyword>
<feature type="transmembrane region" description="Helical" evidence="7">
    <location>
        <begin position="12"/>
        <end position="35"/>
    </location>
</feature>
<evidence type="ECO:0000256" key="1">
    <source>
        <dbReference type="ARBA" id="ARBA00004651"/>
    </source>
</evidence>
<gene>
    <name evidence="9" type="ORF">C7383_1156</name>
</gene>
<evidence type="ECO:0000256" key="4">
    <source>
        <dbReference type="ARBA" id="ARBA00022692"/>
    </source>
</evidence>
<evidence type="ECO:0000313" key="9">
    <source>
        <dbReference type="EMBL" id="PWJ72856.1"/>
    </source>
</evidence>
<name>A0AB73SZD6_9FIRM</name>
<dbReference type="InterPro" id="IPR000515">
    <property type="entry name" value="MetI-like"/>
</dbReference>
<dbReference type="PROSITE" id="PS50928">
    <property type="entry name" value="ABC_TM1"/>
    <property type="match status" value="1"/>
</dbReference>
<dbReference type="GO" id="GO:0005886">
    <property type="term" value="C:plasma membrane"/>
    <property type="evidence" value="ECO:0007669"/>
    <property type="project" value="UniProtKB-SubCell"/>
</dbReference>
<evidence type="ECO:0000256" key="3">
    <source>
        <dbReference type="ARBA" id="ARBA00022475"/>
    </source>
</evidence>
<dbReference type="RefSeq" id="WP_109748036.1">
    <property type="nucleotide sequence ID" value="NZ_CABJAT010000003.1"/>
</dbReference>
<proteinExistence type="inferred from homology"/>
<dbReference type="GO" id="GO:0055085">
    <property type="term" value="P:transmembrane transport"/>
    <property type="evidence" value="ECO:0007669"/>
    <property type="project" value="InterPro"/>
</dbReference>
<dbReference type="PANTHER" id="PTHR43744">
    <property type="entry name" value="ABC TRANSPORTER PERMEASE PROTEIN MG189-RELATED-RELATED"/>
    <property type="match status" value="1"/>
</dbReference>
<evidence type="ECO:0000313" key="10">
    <source>
        <dbReference type="Proteomes" id="UP000245412"/>
    </source>
</evidence>
<organism evidence="9 10">
    <name type="scientific">Murimonas intestini</name>
    <dbReference type="NCBI Taxonomy" id="1337051"/>
    <lineage>
        <taxon>Bacteria</taxon>
        <taxon>Bacillati</taxon>
        <taxon>Bacillota</taxon>
        <taxon>Clostridia</taxon>
        <taxon>Lachnospirales</taxon>
        <taxon>Lachnospiraceae</taxon>
        <taxon>Murimonas</taxon>
    </lineage>
</organism>
<feature type="transmembrane region" description="Helical" evidence="7">
    <location>
        <begin position="76"/>
        <end position="96"/>
    </location>
</feature>
<dbReference type="EMBL" id="QGGY01000015">
    <property type="protein sequence ID" value="PWJ72856.1"/>
    <property type="molecule type" value="Genomic_DNA"/>
</dbReference>
<keyword evidence="2 7" id="KW-0813">Transport</keyword>
<evidence type="ECO:0000256" key="2">
    <source>
        <dbReference type="ARBA" id="ARBA00022448"/>
    </source>
</evidence>
<dbReference type="InterPro" id="IPR035906">
    <property type="entry name" value="MetI-like_sf"/>
</dbReference>
<evidence type="ECO:0000256" key="7">
    <source>
        <dbReference type="RuleBase" id="RU363032"/>
    </source>
</evidence>
<dbReference type="SUPFAM" id="SSF161098">
    <property type="entry name" value="MetI-like"/>
    <property type="match status" value="1"/>
</dbReference>
<dbReference type="Gene3D" id="1.10.3720.10">
    <property type="entry name" value="MetI-like"/>
    <property type="match status" value="1"/>
</dbReference>
<evidence type="ECO:0000259" key="8">
    <source>
        <dbReference type="PROSITE" id="PS50928"/>
    </source>
</evidence>
<reference evidence="9 10" key="1">
    <citation type="submission" date="2018-05" db="EMBL/GenBank/DDBJ databases">
        <authorList>
            <person name="Goeker M."/>
            <person name="Huntemann M."/>
            <person name="Clum A."/>
            <person name="Pillay M."/>
            <person name="Palaniappan K."/>
            <person name="Varghese N."/>
            <person name="Mikhailova N."/>
            <person name="Stamatis D."/>
            <person name="Reddy T."/>
            <person name="Daum C."/>
            <person name="Shapiro N."/>
            <person name="Ivanova N."/>
            <person name="Kyrpides N."/>
            <person name="Woyke T."/>
        </authorList>
    </citation>
    <scope>NUCLEOTIDE SEQUENCE [LARGE SCALE GENOMIC DNA]</scope>
    <source>
        <strain evidence="9 10">DSM 26524</strain>
    </source>
</reference>
<feature type="transmembrane region" description="Helical" evidence="7">
    <location>
        <begin position="108"/>
        <end position="129"/>
    </location>
</feature>
<keyword evidence="3" id="KW-1003">Cell membrane</keyword>
<comment type="similarity">
    <text evidence="7">Belongs to the binding-protein-dependent transport system permease family.</text>
</comment>
<comment type="subcellular location">
    <subcellularLocation>
        <location evidence="1 7">Cell membrane</location>
        <topology evidence="1 7">Multi-pass membrane protein</topology>
    </subcellularLocation>
</comment>
<dbReference type="Pfam" id="PF00528">
    <property type="entry name" value="BPD_transp_1"/>
    <property type="match status" value="1"/>
</dbReference>